<evidence type="ECO:0000313" key="2">
    <source>
        <dbReference type="Proteomes" id="UP000017831"/>
    </source>
</evidence>
<dbReference type="InterPro" id="IPR013785">
    <property type="entry name" value="Aldolase_TIM"/>
</dbReference>
<dbReference type="Proteomes" id="UP000017831">
    <property type="component" value="Unassembled WGS sequence"/>
</dbReference>
<dbReference type="PATRIC" id="fig|1121098.3.peg.1646"/>
<dbReference type="AlphaFoldDB" id="U6RJ29"/>
<reference evidence="1 2" key="1">
    <citation type="submission" date="2013-04" db="EMBL/GenBank/DDBJ databases">
        <title>The Genome Sequence of Bacteroides massiliensis DSM 17679.</title>
        <authorList>
            <consortium name="The Broad Institute Genomics Platform"/>
            <person name="Earl A."/>
            <person name="Ward D."/>
            <person name="Feldgarden M."/>
            <person name="Gevers D."/>
            <person name="Martens E."/>
            <person name="Fenner L."/>
            <person name="Roux V."/>
            <person name="Mallet M.N."/>
            <person name="Raoult D."/>
            <person name="Walker B."/>
            <person name="Young S."/>
            <person name="Zeng Q."/>
            <person name="Gargeya S."/>
            <person name="Fitzgerald M."/>
            <person name="Haas B."/>
            <person name="Abouelleil A."/>
            <person name="Allen A.W."/>
            <person name="Alvarado L."/>
            <person name="Arachchi H.M."/>
            <person name="Berlin A.M."/>
            <person name="Chapman S.B."/>
            <person name="Gainer-Dewar J."/>
            <person name="Goldberg J."/>
            <person name="Griggs A."/>
            <person name="Gujja S."/>
            <person name="Hansen M."/>
            <person name="Howarth C."/>
            <person name="Imamovic A."/>
            <person name="Ireland A."/>
            <person name="Larimer J."/>
            <person name="McCowan C."/>
            <person name="Murphy C."/>
            <person name="Pearson M."/>
            <person name="Poon T.W."/>
            <person name="Priest M."/>
            <person name="Roberts A."/>
            <person name="Saif S."/>
            <person name="Shea T."/>
            <person name="Sisk P."/>
            <person name="Sykes S."/>
            <person name="Wortman J."/>
            <person name="Nusbaum C."/>
            <person name="Birren B."/>
        </authorList>
    </citation>
    <scope>NUCLEOTIDE SEQUENCE [LARGE SCALE GENOMIC DNA]</scope>
    <source>
        <strain evidence="2">B84634 / Timone 84634 / DSM 17679 / JCM 13223</strain>
    </source>
</reference>
<proteinExistence type="predicted"/>
<name>U6RJ29_9BACT</name>
<dbReference type="OrthoDB" id="9792276at2"/>
<organism evidence="1 2">
    <name type="scientific">Phocaeicola massiliensis B84634 = Timone 84634 = DSM 17679 = JCM 13223</name>
    <dbReference type="NCBI Taxonomy" id="1121098"/>
    <lineage>
        <taxon>Bacteria</taxon>
        <taxon>Pseudomonadati</taxon>
        <taxon>Bacteroidota</taxon>
        <taxon>Bacteroidia</taxon>
        <taxon>Bacteroidales</taxon>
        <taxon>Bacteroidaceae</taxon>
        <taxon>Phocaeicola</taxon>
    </lineage>
</organism>
<dbReference type="HOGENOM" id="CLU_1131817_0_0_10"/>
<keyword evidence="2" id="KW-1185">Reference proteome</keyword>
<comment type="caution">
    <text evidence="1">The sequence shown here is derived from an EMBL/GenBank/DDBJ whole genome shotgun (WGS) entry which is preliminary data.</text>
</comment>
<evidence type="ECO:0000313" key="1">
    <source>
        <dbReference type="EMBL" id="EOA55208.1"/>
    </source>
</evidence>
<accession>U6RJ29</accession>
<dbReference type="EMBL" id="AQHY01000021">
    <property type="protein sequence ID" value="EOA55208.1"/>
    <property type="molecule type" value="Genomic_DNA"/>
</dbReference>
<protein>
    <submittedName>
        <fullName evidence="1">Uncharacterized protein</fullName>
    </submittedName>
</protein>
<sequence length="245" mass="28038">MYGVVREHKDMEKKHIDFLCSQIKANPKGKVGLLRIIGGEPLLSKILDYAICCFETLILEGFADNINIVTNGTVIPTEKSKKYLVYSPICIGDMIKSKGGILTKDEVYSIKNVKHRNITISPIDMNLRVNKCDRIGVCGIQYSVYGFSYTAACFPAMYVSQMNHKRFLKYLPEDINMFFDSDFEKDVCSICVSAIENYKSIISKDPQKQDLKYIGLAWQTLINQNSELFKEPDTTWINNWQKEQV</sequence>
<gene>
    <name evidence="1" type="ORF">HMPREF1534_01617</name>
</gene>
<dbReference type="STRING" id="1121098.HMPREF1534_01617"/>
<dbReference type="Gene3D" id="3.20.20.70">
    <property type="entry name" value="Aldolase class I"/>
    <property type="match status" value="1"/>
</dbReference>